<sequence length="546" mass="63451">MKNWGWGDSDGMSYYAQDYYAQNTDDNAQYSNSNGSNRRKLDQQDDFSIEYIDCETCDSFGCFDGYSQNSEQRNYGNYGNQQQQEFSTPMEAALNWVSEIAQCKELKMFDSSGSSGYYTNYKNQQSSQQAQQDQGQYYDKQYQYQQTSSPSQNANSYKASLRNPYAGMMCNSDGSGMEIGIFMDAYCTIYDSSRTYKDIIKNGSPQKTYYELTKGLMEFTFTQPIECKANEYTEPDFDSRADYEYYQQQQQQQQEATSQYYADAEEFYNAYSQQQDETYQQTNEYYQEQSDAYYSYYMDGSNVQAANSCQQLFQQQVVQLGIPCYDNGQQQNNQDQTYSQSYTNQDKPYGEYSYFSAYNGRQSYAYEIQNPYDQDEVCTVMNSKASNDSFQKNAMSQSRFKNLYNYKLYSATTSWRGFRTRIGEKFQTFRYNTGERFRSIHEEEISTKLAIISFLIVASIAIVYVISRFSAPYVAKGLTTAASHAADHAERLVEHVKSMKSMRDEDSSYGHTLTQDSAYQFSEIESFDFYDEAQAEPSGKKHRLFY</sequence>
<organism evidence="2 3">
    <name type="scientific">Cylindrotheca closterium</name>
    <dbReference type="NCBI Taxonomy" id="2856"/>
    <lineage>
        <taxon>Eukaryota</taxon>
        <taxon>Sar</taxon>
        <taxon>Stramenopiles</taxon>
        <taxon>Ochrophyta</taxon>
        <taxon>Bacillariophyta</taxon>
        <taxon>Bacillariophyceae</taxon>
        <taxon>Bacillariophycidae</taxon>
        <taxon>Bacillariales</taxon>
        <taxon>Bacillariaceae</taxon>
        <taxon>Cylindrotheca</taxon>
    </lineage>
</organism>
<evidence type="ECO:0008006" key="4">
    <source>
        <dbReference type="Google" id="ProtNLM"/>
    </source>
</evidence>
<proteinExistence type="predicted"/>
<dbReference type="Proteomes" id="UP001295423">
    <property type="component" value="Unassembled WGS sequence"/>
</dbReference>
<reference evidence="2" key="1">
    <citation type="submission" date="2023-08" db="EMBL/GenBank/DDBJ databases">
        <authorList>
            <person name="Audoor S."/>
            <person name="Bilcke G."/>
        </authorList>
    </citation>
    <scope>NUCLEOTIDE SEQUENCE</scope>
</reference>
<evidence type="ECO:0000313" key="3">
    <source>
        <dbReference type="Proteomes" id="UP001295423"/>
    </source>
</evidence>
<evidence type="ECO:0000313" key="2">
    <source>
        <dbReference type="EMBL" id="CAJ1956843.1"/>
    </source>
</evidence>
<keyword evidence="1" id="KW-0812">Transmembrane</keyword>
<protein>
    <recommendedName>
        <fullName evidence="4">Transmembrane protein</fullName>
    </recommendedName>
</protein>
<dbReference type="AlphaFoldDB" id="A0AAD2FYP5"/>
<keyword evidence="1" id="KW-0472">Membrane</keyword>
<evidence type="ECO:0000256" key="1">
    <source>
        <dbReference type="SAM" id="Phobius"/>
    </source>
</evidence>
<accession>A0AAD2FYP5</accession>
<keyword evidence="1" id="KW-1133">Transmembrane helix</keyword>
<keyword evidence="3" id="KW-1185">Reference proteome</keyword>
<gene>
    <name evidence="2" type="ORF">CYCCA115_LOCUS16424</name>
</gene>
<dbReference type="EMBL" id="CAKOGP040001925">
    <property type="protein sequence ID" value="CAJ1956843.1"/>
    <property type="molecule type" value="Genomic_DNA"/>
</dbReference>
<comment type="caution">
    <text evidence="2">The sequence shown here is derived from an EMBL/GenBank/DDBJ whole genome shotgun (WGS) entry which is preliminary data.</text>
</comment>
<feature type="transmembrane region" description="Helical" evidence="1">
    <location>
        <begin position="449"/>
        <end position="466"/>
    </location>
</feature>
<name>A0AAD2FYP5_9STRA</name>